<feature type="transmembrane region" description="Helical" evidence="8">
    <location>
        <begin position="216"/>
        <end position="239"/>
    </location>
</feature>
<dbReference type="SUPFAM" id="SSF161098">
    <property type="entry name" value="MetI-like"/>
    <property type="match status" value="1"/>
</dbReference>
<protein>
    <submittedName>
        <fullName evidence="10">Putative spermidine/putrescine transport system permease protein/mannopine transport system permease protein</fullName>
    </submittedName>
</protein>
<dbReference type="InterPro" id="IPR035906">
    <property type="entry name" value="MetI-like_sf"/>
</dbReference>
<dbReference type="EMBL" id="LT670844">
    <property type="protein sequence ID" value="SHL37091.1"/>
    <property type="molecule type" value="Genomic_DNA"/>
</dbReference>
<evidence type="ECO:0000313" key="11">
    <source>
        <dbReference type="Proteomes" id="UP000189935"/>
    </source>
</evidence>
<evidence type="ECO:0000256" key="3">
    <source>
        <dbReference type="ARBA" id="ARBA00022448"/>
    </source>
</evidence>
<keyword evidence="7 8" id="KW-0472">Membrane</keyword>
<evidence type="ECO:0000256" key="7">
    <source>
        <dbReference type="ARBA" id="ARBA00023136"/>
    </source>
</evidence>
<dbReference type="Proteomes" id="UP000189935">
    <property type="component" value="Chromosome I"/>
</dbReference>
<feature type="transmembrane region" description="Helical" evidence="8">
    <location>
        <begin position="80"/>
        <end position="98"/>
    </location>
</feature>
<evidence type="ECO:0000256" key="2">
    <source>
        <dbReference type="ARBA" id="ARBA00007069"/>
    </source>
</evidence>
<feature type="transmembrane region" description="Helical" evidence="8">
    <location>
        <begin position="161"/>
        <end position="183"/>
    </location>
</feature>
<feature type="transmembrane region" description="Helical" evidence="8">
    <location>
        <begin position="27"/>
        <end position="50"/>
    </location>
</feature>
<organism evidence="10 11">
    <name type="scientific">Bradyrhizobium lablabi</name>
    <dbReference type="NCBI Taxonomy" id="722472"/>
    <lineage>
        <taxon>Bacteria</taxon>
        <taxon>Pseudomonadati</taxon>
        <taxon>Pseudomonadota</taxon>
        <taxon>Alphaproteobacteria</taxon>
        <taxon>Hyphomicrobiales</taxon>
        <taxon>Nitrobacteraceae</taxon>
        <taxon>Bradyrhizobium</taxon>
    </lineage>
</organism>
<comment type="subcellular location">
    <subcellularLocation>
        <location evidence="1 8">Cell membrane</location>
        <topology evidence="1 8">Multi-pass membrane protein</topology>
    </subcellularLocation>
</comment>
<dbReference type="GO" id="GO:0005886">
    <property type="term" value="C:plasma membrane"/>
    <property type="evidence" value="ECO:0007669"/>
    <property type="project" value="UniProtKB-SubCell"/>
</dbReference>
<keyword evidence="3 8" id="KW-0813">Transport</keyword>
<dbReference type="InterPro" id="IPR000515">
    <property type="entry name" value="MetI-like"/>
</dbReference>
<evidence type="ECO:0000256" key="5">
    <source>
        <dbReference type="ARBA" id="ARBA00022692"/>
    </source>
</evidence>
<name>A0A1M7A2X3_9BRAD</name>
<reference evidence="10 11" key="1">
    <citation type="submission" date="2016-11" db="EMBL/GenBank/DDBJ databases">
        <authorList>
            <person name="Jaros S."/>
            <person name="Januszkiewicz K."/>
            <person name="Wedrychowicz H."/>
        </authorList>
    </citation>
    <scope>NUCLEOTIDE SEQUENCE [LARGE SCALE GENOMIC DNA]</scope>
    <source>
        <strain evidence="10 11">GAS499</strain>
    </source>
</reference>
<sequence length="295" mass="31871">MVEVRSIGPAATRQVGVRRSWQPSVPLLLAVPLLLFMLAFYVVPVLSMLMRSVNDPAWTLSHYASLTGDTVFLKVLSNTLYTSLIVTLGALVLGYPVALSLVRAPRFAPVILILILLPFWTSVLVRSYAWMVLMGRHGLINEALLAVNMIDRPLRILNTPLATRIAMIHILLPYMVLPIANALRQIDPSLARASSGLGATPGATFRQITLPLSMPGVAAGVLLVFVLALGFYITPAMLGGPREITLSMLIAQQVDQLNWAYAATLSAVLLATTLAIIAAIYRLPGVGNALRMSAR</sequence>
<feature type="transmembrane region" description="Helical" evidence="8">
    <location>
        <begin position="259"/>
        <end position="283"/>
    </location>
</feature>
<dbReference type="PROSITE" id="PS50928">
    <property type="entry name" value="ABC_TM1"/>
    <property type="match status" value="1"/>
</dbReference>
<comment type="similarity">
    <text evidence="2">Belongs to the binding-protein-dependent transport system permease family. CysTW subfamily.</text>
</comment>
<evidence type="ECO:0000256" key="1">
    <source>
        <dbReference type="ARBA" id="ARBA00004651"/>
    </source>
</evidence>
<keyword evidence="4" id="KW-1003">Cell membrane</keyword>
<evidence type="ECO:0000256" key="4">
    <source>
        <dbReference type="ARBA" id="ARBA00022475"/>
    </source>
</evidence>
<dbReference type="GO" id="GO:0055085">
    <property type="term" value="P:transmembrane transport"/>
    <property type="evidence" value="ECO:0007669"/>
    <property type="project" value="InterPro"/>
</dbReference>
<dbReference type="CDD" id="cd06261">
    <property type="entry name" value="TM_PBP2"/>
    <property type="match status" value="1"/>
</dbReference>
<feature type="transmembrane region" description="Helical" evidence="8">
    <location>
        <begin position="110"/>
        <end position="129"/>
    </location>
</feature>
<feature type="domain" description="ABC transmembrane type-1" evidence="9">
    <location>
        <begin position="76"/>
        <end position="280"/>
    </location>
</feature>
<dbReference type="Pfam" id="PF00528">
    <property type="entry name" value="BPD_transp_1"/>
    <property type="match status" value="1"/>
</dbReference>
<dbReference type="PANTHER" id="PTHR42929">
    <property type="entry name" value="INNER MEMBRANE ABC TRANSPORTER PERMEASE PROTEIN YDCU-RELATED-RELATED"/>
    <property type="match status" value="1"/>
</dbReference>
<dbReference type="AlphaFoldDB" id="A0A1M7A2X3"/>
<keyword evidence="5 8" id="KW-0812">Transmembrane</keyword>
<dbReference type="RefSeq" id="WP_244562406.1">
    <property type="nucleotide sequence ID" value="NZ_LT670844.1"/>
</dbReference>
<accession>A0A1M7A2X3</accession>
<evidence type="ECO:0000313" key="10">
    <source>
        <dbReference type="EMBL" id="SHL37091.1"/>
    </source>
</evidence>
<dbReference type="Gene3D" id="1.10.3720.10">
    <property type="entry name" value="MetI-like"/>
    <property type="match status" value="1"/>
</dbReference>
<proteinExistence type="inferred from homology"/>
<evidence type="ECO:0000256" key="6">
    <source>
        <dbReference type="ARBA" id="ARBA00022989"/>
    </source>
</evidence>
<evidence type="ECO:0000256" key="8">
    <source>
        <dbReference type="RuleBase" id="RU363032"/>
    </source>
</evidence>
<gene>
    <name evidence="10" type="ORF">SAMN05444159_5724</name>
</gene>
<keyword evidence="6 8" id="KW-1133">Transmembrane helix</keyword>
<evidence type="ECO:0000259" key="9">
    <source>
        <dbReference type="PROSITE" id="PS50928"/>
    </source>
</evidence>
<dbReference type="PANTHER" id="PTHR42929:SF5">
    <property type="entry name" value="ABC TRANSPORTER PERMEASE PROTEIN"/>
    <property type="match status" value="1"/>
</dbReference>